<evidence type="ECO:0008006" key="4">
    <source>
        <dbReference type="Google" id="ProtNLM"/>
    </source>
</evidence>
<accession>G8ZU01</accession>
<dbReference type="InParanoid" id="G8ZU01"/>
<dbReference type="STRING" id="1076872.G8ZU01"/>
<feature type="compositionally biased region" description="Polar residues" evidence="1">
    <location>
        <begin position="12"/>
        <end position="22"/>
    </location>
</feature>
<dbReference type="EMBL" id="HE616745">
    <property type="protein sequence ID" value="CCE92095.1"/>
    <property type="molecule type" value="Genomic_DNA"/>
</dbReference>
<evidence type="ECO:0000256" key="1">
    <source>
        <dbReference type="SAM" id="MobiDB-lite"/>
    </source>
</evidence>
<name>G8ZU01_TORDE</name>
<evidence type="ECO:0000313" key="3">
    <source>
        <dbReference type="Proteomes" id="UP000005627"/>
    </source>
</evidence>
<sequence length="230" mass="26652">MAIRHFKRDANGNESGSDSPKSSDGEEHEIDDPQEVVVDRDEEQENDKSENEESSDVDNSESSSSEDEGVVQFERPLFLRSGKRKHASDDDSQERESRKRGTVMEKIQHENRAIKAREELELQMKSEYRTDDMLGRAMLLDDNDYVDPEHEKQEWLKRQELRRKRHRDAMVARQLEVEEYEANKLKFSDAQDIKVDGVASRESRAEKMILKQIQVANGNLQGLKAHSSLH</sequence>
<feature type="compositionally biased region" description="Acidic residues" evidence="1">
    <location>
        <begin position="52"/>
        <end position="69"/>
    </location>
</feature>
<dbReference type="AlphaFoldDB" id="G8ZU01"/>
<evidence type="ECO:0000313" key="2">
    <source>
        <dbReference type="EMBL" id="CCE92095.1"/>
    </source>
</evidence>
<dbReference type="HOGENOM" id="CLU_1205512_0_0_1"/>
<dbReference type="KEGG" id="tdl:TDEL_0D05110"/>
<proteinExistence type="predicted"/>
<reference evidence="2 3" key="1">
    <citation type="journal article" date="2011" name="Proc. Natl. Acad. Sci. U.S.A.">
        <title>Evolutionary erosion of yeast sex chromosomes by mating-type switching accidents.</title>
        <authorList>
            <person name="Gordon J.L."/>
            <person name="Armisen D."/>
            <person name="Proux-Wera E."/>
            <person name="Oheigeartaigh S.S."/>
            <person name="Byrne K.P."/>
            <person name="Wolfe K.H."/>
        </authorList>
    </citation>
    <scope>NUCLEOTIDE SEQUENCE [LARGE SCALE GENOMIC DNA]</scope>
    <source>
        <strain evidence="3">ATCC 10662 / CBS 1146 / NBRC 0425 / NCYC 2629 / NRRL Y-866</strain>
    </source>
</reference>
<protein>
    <recommendedName>
        <fullName evidence="4">Micro-fibrillar-associated protein 1 C-terminal domain-containing protein</fullName>
    </recommendedName>
</protein>
<dbReference type="GeneID" id="11502529"/>
<keyword evidence="3" id="KW-1185">Reference proteome</keyword>
<dbReference type="eggNOG" id="ENOG502S80M">
    <property type="taxonomic scope" value="Eukaryota"/>
</dbReference>
<feature type="compositionally biased region" description="Acidic residues" evidence="1">
    <location>
        <begin position="26"/>
        <end position="45"/>
    </location>
</feature>
<dbReference type="OrthoDB" id="4070429at2759"/>
<gene>
    <name evidence="2" type="primary">TDEL0D05110</name>
    <name evidence="2" type="ORF">TDEL_0D05110</name>
</gene>
<feature type="region of interest" description="Disordered" evidence="1">
    <location>
        <begin position="1"/>
        <end position="112"/>
    </location>
</feature>
<feature type="compositionally biased region" description="Basic and acidic residues" evidence="1">
    <location>
        <begin position="94"/>
        <end position="112"/>
    </location>
</feature>
<organism evidence="2 3">
    <name type="scientific">Torulaspora delbrueckii</name>
    <name type="common">Yeast</name>
    <name type="synonym">Candida colliculosa</name>
    <dbReference type="NCBI Taxonomy" id="4950"/>
    <lineage>
        <taxon>Eukaryota</taxon>
        <taxon>Fungi</taxon>
        <taxon>Dikarya</taxon>
        <taxon>Ascomycota</taxon>
        <taxon>Saccharomycotina</taxon>
        <taxon>Saccharomycetes</taxon>
        <taxon>Saccharomycetales</taxon>
        <taxon>Saccharomycetaceae</taxon>
        <taxon>Torulaspora</taxon>
    </lineage>
</organism>
<dbReference type="RefSeq" id="XP_003681306.1">
    <property type="nucleotide sequence ID" value="XM_003681258.1"/>
</dbReference>
<dbReference type="Proteomes" id="UP000005627">
    <property type="component" value="Chromosome 4"/>
</dbReference>